<protein>
    <submittedName>
        <fullName evidence="1">Uncharacterized protein</fullName>
    </submittedName>
</protein>
<accession>A0A6C2UBD0</accession>
<dbReference type="Proteomes" id="UP000366872">
    <property type="component" value="Unassembled WGS sequence"/>
</dbReference>
<dbReference type="AlphaFoldDB" id="A0A6C2UBD0"/>
<dbReference type="EMBL" id="CAAHFG010000004">
    <property type="protein sequence ID" value="VGO16664.1"/>
    <property type="molecule type" value="Genomic_DNA"/>
</dbReference>
<reference evidence="1 2" key="1">
    <citation type="submission" date="2019-04" db="EMBL/GenBank/DDBJ databases">
        <authorList>
            <person name="Van Vliet M D."/>
        </authorList>
    </citation>
    <scope>NUCLEOTIDE SEQUENCE [LARGE SCALE GENOMIC DNA]</scope>
    <source>
        <strain evidence="1 2">F1</strain>
    </source>
</reference>
<name>A0A6C2UBD0_PONDE</name>
<evidence type="ECO:0000313" key="2">
    <source>
        <dbReference type="Proteomes" id="UP000366872"/>
    </source>
</evidence>
<gene>
    <name evidence="1" type="ORF">PDESU_05255</name>
</gene>
<proteinExistence type="predicted"/>
<organism evidence="1 2">
    <name type="scientific">Pontiella desulfatans</name>
    <dbReference type="NCBI Taxonomy" id="2750659"/>
    <lineage>
        <taxon>Bacteria</taxon>
        <taxon>Pseudomonadati</taxon>
        <taxon>Kiritimatiellota</taxon>
        <taxon>Kiritimatiellia</taxon>
        <taxon>Kiritimatiellales</taxon>
        <taxon>Pontiellaceae</taxon>
        <taxon>Pontiella</taxon>
    </lineage>
</organism>
<evidence type="ECO:0000313" key="1">
    <source>
        <dbReference type="EMBL" id="VGO16664.1"/>
    </source>
</evidence>
<sequence length="110" mass="12443">MPADHEKGSAYAESAAECFQKQPLPFSASFPSLTTLAKVEDDFFSVRFARTAGKQTQWTAFLRKQGIQNIAPNQFEEVVARLQTFFRPMVEVQIGNTPFESNWEPGGPWR</sequence>
<keyword evidence="2" id="KW-1185">Reference proteome</keyword>